<organism evidence="2 3">
    <name type="scientific">Scopulibacillus cellulosilyticus</name>
    <dbReference type="NCBI Taxonomy" id="2665665"/>
    <lineage>
        <taxon>Bacteria</taxon>
        <taxon>Bacillati</taxon>
        <taxon>Bacillota</taxon>
        <taxon>Bacilli</taxon>
        <taxon>Bacillales</taxon>
        <taxon>Sporolactobacillaceae</taxon>
        <taxon>Scopulibacillus</taxon>
    </lineage>
</organism>
<name>A0ABW2Q2G2_9BACL</name>
<reference evidence="3" key="1">
    <citation type="journal article" date="2019" name="Int. J. Syst. Evol. Microbiol.">
        <title>The Global Catalogue of Microorganisms (GCM) 10K type strain sequencing project: providing services to taxonomists for standard genome sequencing and annotation.</title>
        <authorList>
            <consortium name="The Broad Institute Genomics Platform"/>
            <consortium name="The Broad Institute Genome Sequencing Center for Infectious Disease"/>
            <person name="Wu L."/>
            <person name="Ma J."/>
        </authorList>
    </citation>
    <scope>NUCLEOTIDE SEQUENCE [LARGE SCALE GENOMIC DNA]</scope>
    <source>
        <strain evidence="3">CGMCC 1.16305</strain>
    </source>
</reference>
<evidence type="ECO:0000313" key="3">
    <source>
        <dbReference type="Proteomes" id="UP001596505"/>
    </source>
</evidence>
<dbReference type="SUPFAM" id="SSF54506">
    <property type="entry name" value="Diaminopimelate epimerase-like"/>
    <property type="match status" value="1"/>
</dbReference>
<protein>
    <submittedName>
        <fullName evidence="2">Proline racemase family protein</fullName>
    </submittedName>
</protein>
<evidence type="ECO:0000313" key="2">
    <source>
        <dbReference type="EMBL" id="MFC7395519.1"/>
    </source>
</evidence>
<accession>A0ABW2Q2G2</accession>
<sequence length="331" mass="36387">MQFNQHFSTIDTHTAGEPLRIITSGIPFIKGNTMLEKRAFFNDHLDPIRRKLMYEPRGHHGMYGCVVTPPISDNAYFGVLFMHNEGLSTMCGHGVIAVVTALIETGQLTVTGPEQRIVIDSPAGHIIAHADCKGSEVSSVTFENVPSFVFEKDLLLDQNVGVTIAYGGAFYAIVRAEDLGLSVDISQLAKIQEAAKKIKEDIERKWSIQHPLEENINGIYGVIFTDKPQKADSDVRTVTIFADQQIDRSPCGTGTCALLASLYEQGKLTDKTPFINESIIGSQFTGKVTGKTMVEQFQAIIPQITGKAFITGLHQFFIDPSDPHESGFLLK</sequence>
<gene>
    <name evidence="2" type="ORF">ACFQRG_21655</name>
</gene>
<keyword evidence="3" id="KW-1185">Reference proteome</keyword>
<dbReference type="PANTHER" id="PTHR33442:SF1">
    <property type="entry name" value="TRANS-3-HYDROXY-L-PROLINE DEHYDRATASE"/>
    <property type="match status" value="1"/>
</dbReference>
<dbReference type="SFLD" id="SFLDS00028">
    <property type="entry name" value="Proline_Racemase"/>
    <property type="match status" value="1"/>
</dbReference>
<dbReference type="PANTHER" id="PTHR33442">
    <property type="entry name" value="TRANS-3-HYDROXY-L-PROLINE DEHYDRATASE"/>
    <property type="match status" value="1"/>
</dbReference>
<evidence type="ECO:0000256" key="1">
    <source>
        <dbReference type="ARBA" id="ARBA00007529"/>
    </source>
</evidence>
<dbReference type="Proteomes" id="UP001596505">
    <property type="component" value="Unassembled WGS sequence"/>
</dbReference>
<comment type="caution">
    <text evidence="2">The sequence shown here is derived from an EMBL/GenBank/DDBJ whole genome shotgun (WGS) entry which is preliminary data.</text>
</comment>
<dbReference type="InterPro" id="IPR008794">
    <property type="entry name" value="Pro_racemase_fam"/>
</dbReference>
<dbReference type="Gene3D" id="3.10.310.10">
    <property type="entry name" value="Diaminopimelate Epimerase, Chain A, domain 1"/>
    <property type="match status" value="2"/>
</dbReference>
<dbReference type="RefSeq" id="WP_380970255.1">
    <property type="nucleotide sequence ID" value="NZ_JBHTCO010000045.1"/>
</dbReference>
<comment type="similarity">
    <text evidence="1">Belongs to the proline racemase family.</text>
</comment>
<proteinExistence type="inferred from homology"/>
<dbReference type="EMBL" id="JBHTCO010000045">
    <property type="protein sequence ID" value="MFC7395519.1"/>
    <property type="molecule type" value="Genomic_DNA"/>
</dbReference>
<dbReference type="Pfam" id="PF05544">
    <property type="entry name" value="Pro_racemase"/>
    <property type="match status" value="1"/>
</dbReference>
<dbReference type="PIRSF" id="PIRSF029792">
    <property type="entry name" value="Pro_racemase"/>
    <property type="match status" value="1"/>
</dbReference>